<evidence type="ECO:0000256" key="1">
    <source>
        <dbReference type="ARBA" id="ARBA00001954"/>
    </source>
</evidence>
<dbReference type="SMART" id="SM00558">
    <property type="entry name" value="JmjC"/>
    <property type="match status" value="1"/>
</dbReference>
<dbReference type="SMART" id="SM00545">
    <property type="entry name" value="JmjN"/>
    <property type="match status" value="1"/>
</dbReference>
<evidence type="ECO:0000256" key="5">
    <source>
        <dbReference type="ARBA" id="ARBA00022964"/>
    </source>
</evidence>
<evidence type="ECO:0000259" key="12">
    <source>
        <dbReference type="PROSITE" id="PS51183"/>
    </source>
</evidence>
<dbReference type="PANTHER" id="PTHR10694">
    <property type="entry name" value="LYSINE-SPECIFIC DEMETHYLASE"/>
    <property type="match status" value="1"/>
</dbReference>
<keyword evidence="5" id="KW-0223">Dioxygenase</keyword>
<evidence type="ECO:0000256" key="6">
    <source>
        <dbReference type="ARBA" id="ARBA00023002"/>
    </source>
</evidence>
<gene>
    <name evidence="14" type="ORF">HPP92_005135</name>
</gene>
<dbReference type="GO" id="GO:0045814">
    <property type="term" value="P:negative regulation of gene expression, epigenetic"/>
    <property type="evidence" value="ECO:0007669"/>
    <property type="project" value="UniProtKB-ARBA"/>
</dbReference>
<dbReference type="PROSITE" id="PS51542">
    <property type="entry name" value="FYRN"/>
    <property type="match status" value="1"/>
</dbReference>
<feature type="domain" description="JmjC" evidence="13">
    <location>
        <begin position="353"/>
        <end position="519"/>
    </location>
</feature>
<dbReference type="Pfam" id="PF05965">
    <property type="entry name" value="FYRC"/>
    <property type="match status" value="1"/>
</dbReference>
<dbReference type="GO" id="GO:0046872">
    <property type="term" value="F:metal ion binding"/>
    <property type="evidence" value="ECO:0007669"/>
    <property type="project" value="UniProtKB-KW"/>
</dbReference>
<proteinExistence type="predicted"/>
<dbReference type="Gene3D" id="2.60.120.650">
    <property type="entry name" value="Cupin"/>
    <property type="match status" value="1"/>
</dbReference>
<dbReference type="Proteomes" id="UP000636800">
    <property type="component" value="Chromosome 2"/>
</dbReference>
<dbReference type="Pfam" id="PF02928">
    <property type="entry name" value="zf-C5HC2"/>
    <property type="match status" value="1"/>
</dbReference>
<dbReference type="InterPro" id="IPR003347">
    <property type="entry name" value="JmjC_dom"/>
</dbReference>
<dbReference type="InterPro" id="IPR004198">
    <property type="entry name" value="Znf_C5HC2"/>
</dbReference>
<dbReference type="InterPro" id="IPR003888">
    <property type="entry name" value="FYrich_N"/>
</dbReference>
<evidence type="ECO:0008006" key="16">
    <source>
        <dbReference type="Google" id="ProtNLM"/>
    </source>
</evidence>
<keyword evidence="3" id="KW-0479">Metal-binding</keyword>
<dbReference type="SUPFAM" id="SSF51197">
    <property type="entry name" value="Clavaminate synthase-like"/>
    <property type="match status" value="1"/>
</dbReference>
<dbReference type="InterPro" id="IPR003349">
    <property type="entry name" value="JmjN"/>
</dbReference>
<keyword evidence="4" id="KW-0156">Chromatin regulator</keyword>
<dbReference type="OrthoDB" id="1388414at2759"/>
<feature type="compositionally biased region" description="Polar residues" evidence="11">
    <location>
        <begin position="756"/>
        <end position="769"/>
    </location>
</feature>
<comment type="caution">
    <text evidence="14">The sequence shown here is derived from an EMBL/GenBank/DDBJ whole genome shotgun (WGS) entry which is preliminary data.</text>
</comment>
<accession>A0A835VAQ1</accession>
<organism evidence="14 15">
    <name type="scientific">Vanilla planifolia</name>
    <name type="common">Vanilla</name>
    <dbReference type="NCBI Taxonomy" id="51239"/>
    <lineage>
        <taxon>Eukaryota</taxon>
        <taxon>Viridiplantae</taxon>
        <taxon>Streptophyta</taxon>
        <taxon>Embryophyta</taxon>
        <taxon>Tracheophyta</taxon>
        <taxon>Spermatophyta</taxon>
        <taxon>Magnoliopsida</taxon>
        <taxon>Liliopsida</taxon>
        <taxon>Asparagales</taxon>
        <taxon>Orchidaceae</taxon>
        <taxon>Vanilloideae</taxon>
        <taxon>Vanilleae</taxon>
        <taxon>Vanilla</taxon>
    </lineage>
</organism>
<comment type="subcellular location">
    <subcellularLocation>
        <location evidence="2">Nucleus</location>
    </subcellularLocation>
</comment>
<keyword evidence="10" id="KW-0539">Nucleus</keyword>
<feature type="compositionally biased region" description="Low complexity" evidence="11">
    <location>
        <begin position="91"/>
        <end position="101"/>
    </location>
</feature>
<sequence>MVPQNSNAMMVTECMMTQFMDETDGLPSVPPGFYSLKSFDLQRVQGGSLASTLGNEPVETKMDDEGGTIGVMNLRKSLRRRRWVNYCQHNSSSGEEGSGSELSDQDSPLIQSPPKGVIRGCVECENCQKIIARWRPEGSCRPILDEAPVFYPSEEEFKDTLKYIASVRPRAEPYGICRIVPPPAWKPPCPLKEKQLWEGSTFTTRIQSVDKLQNRHSLKNDSRNHGIMKRKRRRLKTSMASRQNNVNVSDINDTGSCSQMFGFAQGPNFSLESFQKYADFFKEQYFCNVANSNSRTEKWEPSIESIEGEYWRIVEQPTEEIEVLYGADLETAVFGSGFSKAPSCTPNSDSVECYAKSGWNLNNVPRLPGSVLAFESGDISGVLVPWLYVGMCFSSFCWHVEDHHLYSVNYLHWGAPKIWYGIPGRDALNFETVMKKHLADLFEEQPNLLHKLVTQFSPSILKSESVPVYRCIQHPGEFVITFPRAYHSGFNCGFNCAEAVNIAPVDWLPHGQHAVELYREQMRKITISHDKLLLETARETVKALWNILFLKENTSENRIWKDASGPDGVLAKSLKARVELERVRRDHLSSSQLKKMDSAFDADCERECIVCHYDLHLSATSCPCSPDKFTCLEHAKHLCSCDWKTKLFLIRYEISELNILIDAVGGKLSAVHKWGVQDLRLSLSAYVSKEKISDSRFSNQGCSDINKGIDKDGRCREFPLSSRDNTSMRDAKSVQQSSSRAISKASSREMAVDSASGVTNSNSTCQQRKSIAPSENKESGKPDTTSLKIRHDQNLQKMNSCSSSDARSFQEFICTKSSQNTGTIGYCNSCSPSEPEVNLQSKLISVMSSVTTNLPVEDALLLKVSNKLEQITPPEFGKGNPGTGEAVGAVNTSDKERIYTSQKKQVPVPPRACTTVILQQRDEKRDSEDSVYCLNQQPILQLKEKGEGKTSQKCSSNIQTESPVVLVAQGTSPKHSIDLSTARQTFSFSETKEVSECSTKTFGNDQKQHCHGISISSNVNETGKVDDLDSSDKQTDAAESAATCSSFPLGTFDRQNHMQKGPRLAKVVRRISCNVELLECGVVLSGKLWSTCKAIFPKGYKTRVRYWNIMDPSQMCYYVSEILDAGLIGPLFMVKLEQRPSEVFFHVCVTKCWDMVRERVNNEIRRMHNLGRVNLPSLQPPGSVDGYEMFGLTSQTIIQAIESIDQGRVCSEYWRSRPIVSNSSHSRDQRQASNIVGNNGPLQSPLTCSESKLAALLKKASSEELHALCTILSIDQPEARNELLRLTKEENRSRLGFKL</sequence>
<dbReference type="FunFam" id="3.30.160.360:FF:000005">
    <property type="entry name" value="Putative lysine-specific demethylase JMJ16"/>
    <property type="match status" value="1"/>
</dbReference>
<name>A0A835VAQ1_VANPL</name>
<evidence type="ECO:0000256" key="10">
    <source>
        <dbReference type="ARBA" id="ARBA00023242"/>
    </source>
</evidence>
<keyword evidence="15" id="KW-1185">Reference proteome</keyword>
<evidence type="ECO:0000256" key="4">
    <source>
        <dbReference type="ARBA" id="ARBA00022853"/>
    </source>
</evidence>
<dbReference type="GO" id="GO:0000785">
    <property type="term" value="C:chromatin"/>
    <property type="evidence" value="ECO:0007669"/>
    <property type="project" value="TreeGrafter"/>
</dbReference>
<feature type="domain" description="JmjN" evidence="12">
    <location>
        <begin position="147"/>
        <end position="188"/>
    </location>
</feature>
<evidence type="ECO:0000256" key="11">
    <source>
        <dbReference type="SAM" id="MobiDB-lite"/>
    </source>
</evidence>
<keyword evidence="7" id="KW-0408">Iron</keyword>
<evidence type="ECO:0000256" key="2">
    <source>
        <dbReference type="ARBA" id="ARBA00004123"/>
    </source>
</evidence>
<evidence type="ECO:0000256" key="3">
    <source>
        <dbReference type="ARBA" id="ARBA00022723"/>
    </source>
</evidence>
<dbReference type="PROSITE" id="PS51184">
    <property type="entry name" value="JMJC"/>
    <property type="match status" value="1"/>
</dbReference>
<protein>
    <recommendedName>
        <fullName evidence="16">Lysine-specific demethylase JMJ16</fullName>
    </recommendedName>
</protein>
<evidence type="ECO:0000256" key="7">
    <source>
        <dbReference type="ARBA" id="ARBA00023004"/>
    </source>
</evidence>
<feature type="region of interest" description="Disordered" evidence="11">
    <location>
        <begin position="90"/>
        <end position="111"/>
    </location>
</feature>
<dbReference type="Pfam" id="PF02375">
    <property type="entry name" value="JmjN"/>
    <property type="match status" value="1"/>
</dbReference>
<comment type="cofactor">
    <cofactor evidence="1">
        <name>Fe(2+)</name>
        <dbReference type="ChEBI" id="CHEBI:29033"/>
    </cofactor>
</comment>
<keyword evidence="6" id="KW-0560">Oxidoreductase</keyword>
<evidence type="ECO:0000313" key="15">
    <source>
        <dbReference type="Proteomes" id="UP000636800"/>
    </source>
</evidence>
<keyword evidence="8" id="KW-0805">Transcription regulation</keyword>
<dbReference type="Pfam" id="PF02373">
    <property type="entry name" value="JmjC"/>
    <property type="match status" value="1"/>
</dbReference>
<dbReference type="GO" id="GO:0034647">
    <property type="term" value="F:histone H3K4me/H3K4me2/H3K4me3 demethylase activity"/>
    <property type="evidence" value="ECO:0007669"/>
    <property type="project" value="TreeGrafter"/>
</dbReference>
<reference evidence="14 15" key="1">
    <citation type="journal article" date="2020" name="Nat. Food">
        <title>A phased Vanilla planifolia genome enables genetic improvement of flavour and production.</title>
        <authorList>
            <person name="Hasing T."/>
            <person name="Tang H."/>
            <person name="Brym M."/>
            <person name="Khazi F."/>
            <person name="Huang T."/>
            <person name="Chambers A.H."/>
        </authorList>
    </citation>
    <scope>NUCLEOTIDE SEQUENCE [LARGE SCALE GENOMIC DNA]</scope>
    <source>
        <tissue evidence="14">Leaf</tissue>
    </source>
</reference>
<dbReference type="PANTHER" id="PTHR10694:SF113">
    <property type="entry name" value="PROTEIN JUMONJI"/>
    <property type="match status" value="1"/>
</dbReference>
<dbReference type="PROSITE" id="PS51183">
    <property type="entry name" value="JMJN"/>
    <property type="match status" value="1"/>
</dbReference>
<dbReference type="InterPro" id="IPR003889">
    <property type="entry name" value="FYrich_C"/>
</dbReference>
<evidence type="ECO:0000256" key="9">
    <source>
        <dbReference type="ARBA" id="ARBA00023163"/>
    </source>
</evidence>
<feature type="region of interest" description="Disordered" evidence="11">
    <location>
        <begin position="720"/>
        <end position="792"/>
    </location>
</feature>
<dbReference type="SMART" id="SM00542">
    <property type="entry name" value="FYRC"/>
    <property type="match status" value="1"/>
</dbReference>
<evidence type="ECO:0000259" key="13">
    <source>
        <dbReference type="PROSITE" id="PS51184"/>
    </source>
</evidence>
<evidence type="ECO:0000256" key="8">
    <source>
        <dbReference type="ARBA" id="ARBA00023015"/>
    </source>
</evidence>
<dbReference type="EMBL" id="JADCNL010000002">
    <property type="protein sequence ID" value="KAG0491737.1"/>
    <property type="molecule type" value="Genomic_DNA"/>
</dbReference>
<dbReference type="SMART" id="SM00541">
    <property type="entry name" value="FYRN"/>
    <property type="match status" value="1"/>
</dbReference>
<dbReference type="Pfam" id="PF05964">
    <property type="entry name" value="FYRN"/>
    <property type="match status" value="1"/>
</dbReference>
<dbReference type="PROSITE" id="PS51543">
    <property type="entry name" value="FYRC"/>
    <property type="match status" value="1"/>
</dbReference>
<evidence type="ECO:0000313" key="14">
    <source>
        <dbReference type="EMBL" id="KAG0491737.1"/>
    </source>
</evidence>
<dbReference type="GO" id="GO:0005634">
    <property type="term" value="C:nucleus"/>
    <property type="evidence" value="ECO:0007669"/>
    <property type="project" value="UniProtKB-SubCell"/>
</dbReference>
<keyword evidence="9" id="KW-0804">Transcription</keyword>
<dbReference type="Gene3D" id="3.30.160.360">
    <property type="match status" value="1"/>
</dbReference>